<comment type="caution">
    <text evidence="3">The sequence shown here is derived from an EMBL/GenBank/DDBJ whole genome shotgun (WGS) entry which is preliminary data.</text>
</comment>
<sequence>MGAMLDSSTIGNLLRGRRILVTGAARGLGYEFAVALCQAGAQVAMADILADTLKQAVESLQARGFPVHGIEVDLGDKASVEQCAARAVELLGGLDGLVNNAAITNSGGRTAHQLEVEVWDKVMQVNVRGTWLMSVACHAALKASGRGAIVNLASDTALWGAPNLMAYVASKGAVTAMTRSLAREFGADNITVNAIAPGLTLVEATEYVPEARHRLYHDQRAIHREQVPEDVSGSVLFALSDLARFVTGQLLPVNGGFVMN</sequence>
<evidence type="ECO:0000313" key="3">
    <source>
        <dbReference type="EMBL" id="RZS78423.1"/>
    </source>
</evidence>
<proteinExistence type="inferred from homology"/>
<dbReference type="InterPro" id="IPR002347">
    <property type="entry name" value="SDR_fam"/>
</dbReference>
<dbReference type="PROSITE" id="PS00061">
    <property type="entry name" value="ADH_SHORT"/>
    <property type="match status" value="1"/>
</dbReference>
<dbReference type="Proteomes" id="UP000292445">
    <property type="component" value="Unassembled WGS sequence"/>
</dbReference>
<keyword evidence="2" id="KW-0560">Oxidoreductase</keyword>
<evidence type="ECO:0000256" key="1">
    <source>
        <dbReference type="ARBA" id="ARBA00006484"/>
    </source>
</evidence>
<evidence type="ECO:0000313" key="4">
    <source>
        <dbReference type="Proteomes" id="UP000292445"/>
    </source>
</evidence>
<accession>A0A4Q7N8N1</accession>
<gene>
    <name evidence="3" type="ORF">EV675_5072</name>
</gene>
<dbReference type="Pfam" id="PF13561">
    <property type="entry name" value="adh_short_C2"/>
    <property type="match status" value="1"/>
</dbReference>
<reference evidence="3 4" key="1">
    <citation type="submission" date="2019-02" db="EMBL/GenBank/DDBJ databases">
        <title>Genomic Encyclopedia of Type Strains, Phase IV (KMG-IV): sequencing the most valuable type-strain genomes for metagenomic binning, comparative biology and taxonomic classification.</title>
        <authorList>
            <person name="Goeker M."/>
        </authorList>
    </citation>
    <scope>NUCLEOTIDE SEQUENCE [LARGE SCALE GENOMIC DNA]</scope>
    <source>
        <strain evidence="3 4">K24</strain>
    </source>
</reference>
<dbReference type="AlphaFoldDB" id="A0A4Q7N8N1"/>
<protein>
    <submittedName>
        <fullName evidence="3">NAD(P)-dependent dehydrogenase (Short-subunit alcohol dehydrogenase family)</fullName>
    </submittedName>
</protein>
<dbReference type="CDD" id="cd05233">
    <property type="entry name" value="SDR_c"/>
    <property type="match status" value="1"/>
</dbReference>
<dbReference type="EMBL" id="SGXC01000003">
    <property type="protein sequence ID" value="RZS78423.1"/>
    <property type="molecule type" value="Genomic_DNA"/>
</dbReference>
<dbReference type="GO" id="GO:0016491">
    <property type="term" value="F:oxidoreductase activity"/>
    <property type="evidence" value="ECO:0007669"/>
    <property type="project" value="UniProtKB-KW"/>
</dbReference>
<dbReference type="PANTHER" id="PTHR24321:SF8">
    <property type="entry name" value="ESTRADIOL 17-BETA-DEHYDROGENASE 8-RELATED"/>
    <property type="match status" value="1"/>
</dbReference>
<dbReference type="InterPro" id="IPR020904">
    <property type="entry name" value="Sc_DH/Rdtase_CS"/>
</dbReference>
<dbReference type="Gene3D" id="3.40.50.720">
    <property type="entry name" value="NAD(P)-binding Rossmann-like Domain"/>
    <property type="match status" value="1"/>
</dbReference>
<keyword evidence="4" id="KW-1185">Reference proteome</keyword>
<dbReference type="FunFam" id="3.40.50.720:FF:000084">
    <property type="entry name" value="Short-chain dehydrogenase reductase"/>
    <property type="match status" value="1"/>
</dbReference>
<dbReference type="InterPro" id="IPR036291">
    <property type="entry name" value="NAD(P)-bd_dom_sf"/>
</dbReference>
<evidence type="ECO:0000256" key="2">
    <source>
        <dbReference type="ARBA" id="ARBA00023002"/>
    </source>
</evidence>
<name>A0A4Q7N8N1_9BURK</name>
<dbReference type="PRINTS" id="PR00080">
    <property type="entry name" value="SDRFAMILY"/>
</dbReference>
<organism evidence="3 4">
    <name type="scientific">Pigmentiphaga kullae</name>
    <dbReference type="NCBI Taxonomy" id="151784"/>
    <lineage>
        <taxon>Bacteria</taxon>
        <taxon>Pseudomonadati</taxon>
        <taxon>Pseudomonadota</taxon>
        <taxon>Betaproteobacteria</taxon>
        <taxon>Burkholderiales</taxon>
        <taxon>Alcaligenaceae</taxon>
        <taxon>Pigmentiphaga</taxon>
    </lineage>
</organism>
<dbReference type="PRINTS" id="PR00081">
    <property type="entry name" value="GDHRDH"/>
</dbReference>
<dbReference type="SUPFAM" id="SSF51735">
    <property type="entry name" value="NAD(P)-binding Rossmann-fold domains"/>
    <property type="match status" value="1"/>
</dbReference>
<dbReference type="PANTHER" id="PTHR24321">
    <property type="entry name" value="DEHYDROGENASES, SHORT CHAIN"/>
    <property type="match status" value="1"/>
</dbReference>
<comment type="similarity">
    <text evidence="1">Belongs to the short-chain dehydrogenases/reductases (SDR) family.</text>
</comment>